<evidence type="ECO:0000256" key="3">
    <source>
        <dbReference type="ARBA" id="ARBA00022576"/>
    </source>
</evidence>
<gene>
    <name evidence="9" type="ORF">WG622_01610</name>
</gene>
<dbReference type="PANTHER" id="PTHR46383">
    <property type="entry name" value="ASPARTATE AMINOTRANSFERASE"/>
    <property type="match status" value="1"/>
</dbReference>
<sequence>MKLSNRITTLNGGGSNGWEIFEKARDMIAAGEPVTMLTIGEHDIGTSREILEAMHQAALGGHTGYAAIPGTPALRETVAKRVEARTGVPTTSKNVLIVPGGQSGLFASHFAAVNPGDRALHIDPYYATYPGTLRAVGAEPVAVPARAENGFQPTYEDIAAKAQGATSLLINSPNNPTGAVYSPETLAAISKACQDFDLWLISDEVYETQVWDGEHISPRSLPGMEERTIVVNSLSKSHAMTGSRIGWIVAPEAVISELTELVTNTNYGVTGFVQDAAQFALNQGDSLEKAVAAPFLRRRGIVQNLVENQNVAQLVPAQGAMYVMLDVRATGLSGKDFANGLLDEELIAVMPGESFGQAAAGHLRIALTVDDDRLEDAIVRLLAYAKARV</sequence>
<dbReference type="GO" id="GO:0008483">
    <property type="term" value="F:transaminase activity"/>
    <property type="evidence" value="ECO:0007669"/>
    <property type="project" value="UniProtKB-KW"/>
</dbReference>
<evidence type="ECO:0000256" key="2">
    <source>
        <dbReference type="ARBA" id="ARBA00007441"/>
    </source>
</evidence>
<comment type="cofactor">
    <cofactor evidence="1 7">
        <name>pyridoxal 5'-phosphate</name>
        <dbReference type="ChEBI" id="CHEBI:597326"/>
    </cofactor>
</comment>
<dbReference type="InterPro" id="IPR004839">
    <property type="entry name" value="Aminotransferase_I/II_large"/>
</dbReference>
<protein>
    <recommendedName>
        <fullName evidence="7">Aminotransferase</fullName>
        <ecNumber evidence="7">2.6.1.-</ecNumber>
    </recommendedName>
</protein>
<evidence type="ECO:0000313" key="10">
    <source>
        <dbReference type="Proteomes" id="UP001368270"/>
    </source>
</evidence>
<dbReference type="PROSITE" id="PS00105">
    <property type="entry name" value="AA_TRANSFER_CLASS_1"/>
    <property type="match status" value="1"/>
</dbReference>
<proteinExistence type="inferred from homology"/>
<dbReference type="InterPro" id="IPR015421">
    <property type="entry name" value="PyrdxlP-dep_Trfase_major"/>
</dbReference>
<feature type="domain" description="Aminotransferase class I/classII large" evidence="8">
    <location>
        <begin position="34"/>
        <end position="381"/>
    </location>
</feature>
<dbReference type="Gene3D" id="3.40.640.10">
    <property type="entry name" value="Type I PLP-dependent aspartate aminotransferase-like (Major domain)"/>
    <property type="match status" value="1"/>
</dbReference>
<comment type="caution">
    <text evidence="9">The sequence shown here is derived from an EMBL/GenBank/DDBJ whole genome shotgun (WGS) entry which is preliminary data.</text>
</comment>
<dbReference type="PANTHER" id="PTHR46383:SF1">
    <property type="entry name" value="ASPARTATE AMINOTRANSFERASE"/>
    <property type="match status" value="1"/>
</dbReference>
<evidence type="ECO:0000256" key="5">
    <source>
        <dbReference type="ARBA" id="ARBA00022898"/>
    </source>
</evidence>
<evidence type="ECO:0000256" key="4">
    <source>
        <dbReference type="ARBA" id="ARBA00022679"/>
    </source>
</evidence>
<dbReference type="Pfam" id="PF00155">
    <property type="entry name" value="Aminotran_1_2"/>
    <property type="match status" value="1"/>
</dbReference>
<evidence type="ECO:0000256" key="1">
    <source>
        <dbReference type="ARBA" id="ARBA00001933"/>
    </source>
</evidence>
<name>A0ABU8QBY5_9RHOB</name>
<dbReference type="RefSeq" id="WP_339401996.1">
    <property type="nucleotide sequence ID" value="NZ_JBBGAZ010000001.1"/>
</dbReference>
<comment type="similarity">
    <text evidence="2 7">Belongs to the class-I pyridoxal-phosphate-dependent aminotransferase family.</text>
</comment>
<keyword evidence="10" id="KW-1185">Reference proteome</keyword>
<dbReference type="Proteomes" id="UP001368270">
    <property type="component" value="Unassembled WGS sequence"/>
</dbReference>
<keyword evidence="3 7" id="KW-0032">Aminotransferase</keyword>
<dbReference type="InterPro" id="IPR050596">
    <property type="entry name" value="AspAT/PAT-like"/>
</dbReference>
<dbReference type="CDD" id="cd00609">
    <property type="entry name" value="AAT_like"/>
    <property type="match status" value="1"/>
</dbReference>
<evidence type="ECO:0000313" key="9">
    <source>
        <dbReference type="EMBL" id="MEJ5216924.1"/>
    </source>
</evidence>
<comment type="catalytic activity">
    <reaction evidence="6">
        <text>L-aspartate + 2-oxoglutarate = oxaloacetate + L-glutamate</text>
        <dbReference type="Rhea" id="RHEA:21824"/>
        <dbReference type="ChEBI" id="CHEBI:16452"/>
        <dbReference type="ChEBI" id="CHEBI:16810"/>
        <dbReference type="ChEBI" id="CHEBI:29985"/>
        <dbReference type="ChEBI" id="CHEBI:29991"/>
        <dbReference type="EC" id="2.6.1.1"/>
    </reaction>
</comment>
<keyword evidence="4 7" id="KW-0808">Transferase</keyword>
<keyword evidence="5" id="KW-0663">Pyridoxal phosphate</keyword>
<dbReference type="EC" id="2.6.1.-" evidence="7"/>
<accession>A0ABU8QBY5</accession>
<organism evidence="9 10">
    <name type="scientific">Cognatishimia coralii</name>
    <dbReference type="NCBI Taxonomy" id="3083254"/>
    <lineage>
        <taxon>Bacteria</taxon>
        <taxon>Pseudomonadati</taxon>
        <taxon>Pseudomonadota</taxon>
        <taxon>Alphaproteobacteria</taxon>
        <taxon>Rhodobacterales</taxon>
        <taxon>Paracoccaceae</taxon>
        <taxon>Cognatishimia</taxon>
    </lineage>
</organism>
<evidence type="ECO:0000256" key="7">
    <source>
        <dbReference type="RuleBase" id="RU000481"/>
    </source>
</evidence>
<reference evidence="9 10" key="1">
    <citation type="submission" date="2024-03" db="EMBL/GenBank/DDBJ databases">
        <title>Cognatishimia coralii sp. nov., a marine bacterium isolated from coral surrounding seawater.</title>
        <authorList>
            <person name="Liu X."/>
            <person name="Liu S."/>
            <person name="Sun H."/>
            <person name="Zhang Y."/>
        </authorList>
    </citation>
    <scope>NUCLEOTIDE SEQUENCE [LARGE SCALE GENOMIC DNA]</scope>
    <source>
        <strain evidence="9 10">D5M38</strain>
    </source>
</reference>
<dbReference type="SUPFAM" id="SSF53383">
    <property type="entry name" value="PLP-dependent transferases"/>
    <property type="match status" value="1"/>
</dbReference>
<evidence type="ECO:0000259" key="8">
    <source>
        <dbReference type="Pfam" id="PF00155"/>
    </source>
</evidence>
<dbReference type="InterPro" id="IPR004838">
    <property type="entry name" value="NHTrfase_class1_PyrdxlP-BS"/>
</dbReference>
<dbReference type="EMBL" id="JBBGAZ010000001">
    <property type="protein sequence ID" value="MEJ5216924.1"/>
    <property type="molecule type" value="Genomic_DNA"/>
</dbReference>
<dbReference type="InterPro" id="IPR015424">
    <property type="entry name" value="PyrdxlP-dep_Trfase"/>
</dbReference>
<evidence type="ECO:0000256" key="6">
    <source>
        <dbReference type="ARBA" id="ARBA00049185"/>
    </source>
</evidence>